<accession>A0A0L0BVM0</accession>
<dbReference type="AlphaFoldDB" id="A0A0L0BVM0"/>
<comment type="caution">
    <text evidence="1">The sequence shown here is derived from an EMBL/GenBank/DDBJ whole genome shotgun (WGS) entry which is preliminary data.</text>
</comment>
<protein>
    <submittedName>
        <fullName evidence="1">Uncharacterized protein</fullName>
    </submittedName>
</protein>
<proteinExistence type="predicted"/>
<organism evidence="1 2">
    <name type="scientific">Lucilia cuprina</name>
    <name type="common">Green bottle fly</name>
    <name type="synonym">Australian sheep blowfly</name>
    <dbReference type="NCBI Taxonomy" id="7375"/>
    <lineage>
        <taxon>Eukaryota</taxon>
        <taxon>Metazoa</taxon>
        <taxon>Ecdysozoa</taxon>
        <taxon>Arthropoda</taxon>
        <taxon>Hexapoda</taxon>
        <taxon>Insecta</taxon>
        <taxon>Pterygota</taxon>
        <taxon>Neoptera</taxon>
        <taxon>Endopterygota</taxon>
        <taxon>Diptera</taxon>
        <taxon>Brachycera</taxon>
        <taxon>Muscomorpha</taxon>
        <taxon>Oestroidea</taxon>
        <taxon>Calliphoridae</taxon>
        <taxon>Luciliinae</taxon>
        <taxon>Lucilia</taxon>
    </lineage>
</organism>
<evidence type="ECO:0000313" key="2">
    <source>
        <dbReference type="Proteomes" id="UP000037069"/>
    </source>
</evidence>
<gene>
    <name evidence="1" type="ORF">FF38_08880</name>
</gene>
<reference evidence="1 2" key="1">
    <citation type="journal article" date="2015" name="Nat. Commun.">
        <title>Lucilia cuprina genome unlocks parasitic fly biology to underpin future interventions.</title>
        <authorList>
            <person name="Anstead C.A."/>
            <person name="Korhonen P.K."/>
            <person name="Young N.D."/>
            <person name="Hall R.S."/>
            <person name="Jex A.R."/>
            <person name="Murali S.C."/>
            <person name="Hughes D.S."/>
            <person name="Lee S.F."/>
            <person name="Perry T."/>
            <person name="Stroehlein A.J."/>
            <person name="Ansell B.R."/>
            <person name="Breugelmans B."/>
            <person name="Hofmann A."/>
            <person name="Qu J."/>
            <person name="Dugan S."/>
            <person name="Lee S.L."/>
            <person name="Chao H."/>
            <person name="Dinh H."/>
            <person name="Han Y."/>
            <person name="Doddapaneni H.V."/>
            <person name="Worley K.C."/>
            <person name="Muzny D.M."/>
            <person name="Ioannidis P."/>
            <person name="Waterhouse R.M."/>
            <person name="Zdobnov E.M."/>
            <person name="James P.J."/>
            <person name="Bagnall N.H."/>
            <person name="Kotze A.C."/>
            <person name="Gibbs R.A."/>
            <person name="Richards S."/>
            <person name="Batterham P."/>
            <person name="Gasser R.B."/>
        </authorList>
    </citation>
    <scope>NUCLEOTIDE SEQUENCE [LARGE SCALE GENOMIC DNA]</scope>
    <source>
        <strain evidence="1 2">LS</strain>
        <tissue evidence="1">Full body</tissue>
    </source>
</reference>
<sequence length="89" mass="9749">MVPYLGSLLISSNSFFTISTLFSFALALNLESYAIPLYDELYDDDPFVHPTGISLDTVVALANDADALADRLKIYVATASRNPKYPSNL</sequence>
<dbReference type="Proteomes" id="UP000037069">
    <property type="component" value="Unassembled WGS sequence"/>
</dbReference>
<keyword evidence="2" id="KW-1185">Reference proteome</keyword>
<name>A0A0L0BVM0_LUCCU</name>
<evidence type="ECO:0000313" key="1">
    <source>
        <dbReference type="EMBL" id="KNC24110.1"/>
    </source>
</evidence>
<dbReference type="EMBL" id="JRES01001261">
    <property type="protein sequence ID" value="KNC24110.1"/>
    <property type="molecule type" value="Genomic_DNA"/>
</dbReference>